<dbReference type="Proteomes" id="UP000266426">
    <property type="component" value="Unassembled WGS sequence"/>
</dbReference>
<protein>
    <recommendedName>
        <fullName evidence="4">General secretion pathway protein GspK</fullName>
    </recommendedName>
</protein>
<gene>
    <name evidence="2" type="ORF">C4541_08720</name>
</gene>
<evidence type="ECO:0000313" key="2">
    <source>
        <dbReference type="EMBL" id="RJP58101.1"/>
    </source>
</evidence>
<dbReference type="PANTHER" id="PTHR38831">
    <property type="entry name" value="TYPE II SECRETION SYSTEM PROTEIN K"/>
    <property type="match status" value="1"/>
</dbReference>
<evidence type="ECO:0000313" key="3">
    <source>
        <dbReference type="Proteomes" id="UP000266426"/>
    </source>
</evidence>
<reference evidence="2 3" key="1">
    <citation type="journal article" date="2017" name="ISME J.">
        <title>Energy and carbon metabolisms in a deep terrestrial subsurface fluid microbial community.</title>
        <authorList>
            <person name="Momper L."/>
            <person name="Jungbluth S.P."/>
            <person name="Lee M.D."/>
            <person name="Amend J.P."/>
        </authorList>
    </citation>
    <scope>NUCLEOTIDE SEQUENCE [LARGE SCALE GENOMIC DNA]</scope>
    <source>
        <strain evidence="2">SURF_26</strain>
    </source>
</reference>
<dbReference type="PANTHER" id="PTHR38831:SF2">
    <property type="entry name" value="TYPE II SECRETION SYSTEM PROTEIN K"/>
    <property type="match status" value="1"/>
</dbReference>
<dbReference type="GO" id="GO:0009306">
    <property type="term" value="P:protein secretion"/>
    <property type="evidence" value="ECO:0007669"/>
    <property type="project" value="InterPro"/>
</dbReference>
<dbReference type="InterPro" id="IPR005628">
    <property type="entry name" value="GspK"/>
</dbReference>
<evidence type="ECO:0008006" key="4">
    <source>
        <dbReference type="Google" id="ProtNLM"/>
    </source>
</evidence>
<comment type="caution">
    <text evidence="2">The sequence shown here is derived from an EMBL/GenBank/DDBJ whole genome shotgun (WGS) entry which is preliminary data.</text>
</comment>
<feature type="transmembrane region" description="Helical" evidence="1">
    <location>
        <begin position="12"/>
        <end position="33"/>
    </location>
</feature>
<keyword evidence="1" id="KW-1133">Transmembrane helix</keyword>
<keyword evidence="1" id="KW-0472">Membrane</keyword>
<dbReference type="EMBL" id="QZJZ01000071">
    <property type="protein sequence ID" value="RJP58101.1"/>
    <property type="molecule type" value="Genomic_DNA"/>
</dbReference>
<name>A0A3A4R9B7_9BACT</name>
<sequence>MKLCSKEINSGSIIILALWVLALLSLFAVGLGYRGTIELRLTGLYINKMKASYALQQGLYTVFFHIANDSDRKVDAYNESWGNNTDAFFESEIDEGVKLTVAHTAESNDNELITLYGAEDEESRININVLPTSILSSEYWEEEFGIDDDLIEVIDHWRQKNSGNKELDAWYESTYGYEARHGNIQLLEELHFLKNFFSNSSDKNKSRARLKNIITFWGKGAVNFNTASREVLSALFAMQSDQKEMSKSERDDLIRLIIEYRNGDDGLPGTEDDQIFKDQNIETAIGTHEASKMTMLNWLRTKKLVGVTSDFFRIEAEVTFDDKKLQRKVTAIVSRSKDYARENKTTTERNKTLSVIDEKKDEEYDPMRIIKYFEE</sequence>
<proteinExistence type="predicted"/>
<dbReference type="GO" id="GO:0016020">
    <property type="term" value="C:membrane"/>
    <property type="evidence" value="ECO:0007669"/>
    <property type="project" value="InterPro"/>
</dbReference>
<accession>A0A3A4R9B7</accession>
<keyword evidence="1" id="KW-0812">Transmembrane</keyword>
<evidence type="ECO:0000256" key="1">
    <source>
        <dbReference type="SAM" id="Phobius"/>
    </source>
</evidence>
<organism evidence="2 3">
    <name type="scientific">Candidatus Auribacter fodinae</name>
    <dbReference type="NCBI Taxonomy" id="2093366"/>
    <lineage>
        <taxon>Bacteria</taxon>
        <taxon>Pseudomonadati</taxon>
        <taxon>Candidatus Auribacterota</taxon>
        <taxon>Candidatus Auribacteria</taxon>
        <taxon>Candidatus Auribacterales</taxon>
        <taxon>Candidatus Auribacteraceae</taxon>
        <taxon>Candidatus Auribacter</taxon>
    </lineage>
</organism>
<dbReference type="AlphaFoldDB" id="A0A3A4R9B7"/>